<dbReference type="GO" id="GO:0006357">
    <property type="term" value="P:regulation of transcription by RNA polymerase II"/>
    <property type="evidence" value="ECO:0000318"/>
    <property type="project" value="GO_Central"/>
</dbReference>
<dbReference type="EMBL" id="GG666636">
    <property type="protein sequence ID" value="EEN47076.1"/>
    <property type="molecule type" value="Genomic_DNA"/>
</dbReference>
<evidence type="ECO:0000256" key="8">
    <source>
        <dbReference type="PROSITE-ProRule" id="PRU00042"/>
    </source>
</evidence>
<reference evidence="10" key="1">
    <citation type="journal article" date="2008" name="Nature">
        <title>The amphioxus genome and the evolution of the chordate karyotype.</title>
        <authorList>
            <consortium name="US DOE Joint Genome Institute (JGI-PGF)"/>
            <person name="Putnam N.H."/>
            <person name="Butts T."/>
            <person name="Ferrier D.E.K."/>
            <person name="Furlong R.F."/>
            <person name="Hellsten U."/>
            <person name="Kawashima T."/>
            <person name="Robinson-Rechavi M."/>
            <person name="Shoguchi E."/>
            <person name="Terry A."/>
            <person name="Yu J.-K."/>
            <person name="Benito-Gutierrez E.L."/>
            <person name="Dubchak I."/>
            <person name="Garcia-Fernandez J."/>
            <person name="Gibson-Brown J.J."/>
            <person name="Grigoriev I.V."/>
            <person name="Horton A.C."/>
            <person name="de Jong P.J."/>
            <person name="Jurka J."/>
            <person name="Kapitonov V.V."/>
            <person name="Kohara Y."/>
            <person name="Kuroki Y."/>
            <person name="Lindquist E."/>
            <person name="Lucas S."/>
            <person name="Osoegawa K."/>
            <person name="Pennacchio L.A."/>
            <person name="Salamov A.A."/>
            <person name="Satou Y."/>
            <person name="Sauka-Spengler T."/>
            <person name="Schmutz J."/>
            <person name="Shin-I T."/>
            <person name="Toyoda A."/>
            <person name="Bronner-Fraser M."/>
            <person name="Fujiyama A."/>
            <person name="Holland L.Z."/>
            <person name="Holland P.W.H."/>
            <person name="Satoh N."/>
            <person name="Rokhsar D.S."/>
        </authorList>
    </citation>
    <scope>NUCLEOTIDE SEQUENCE [LARGE SCALE GENOMIC DNA]</scope>
    <source>
        <strain evidence="10">S238N-H82</strain>
        <tissue evidence="10">Testes</tissue>
    </source>
</reference>
<dbReference type="SMART" id="SM00355">
    <property type="entry name" value="ZnF_C2H2"/>
    <property type="match status" value="5"/>
</dbReference>
<dbReference type="AlphaFoldDB" id="C3ZKH7"/>
<evidence type="ECO:0000256" key="4">
    <source>
        <dbReference type="ARBA" id="ARBA00022771"/>
    </source>
</evidence>
<dbReference type="GO" id="GO:0003677">
    <property type="term" value="F:DNA binding"/>
    <property type="evidence" value="ECO:0007669"/>
    <property type="project" value="UniProtKB-KW"/>
</dbReference>
<dbReference type="SUPFAM" id="SSF57667">
    <property type="entry name" value="beta-beta-alpha zinc fingers"/>
    <property type="match status" value="1"/>
</dbReference>
<dbReference type="RefSeq" id="XP_035674741.1">
    <property type="nucleotide sequence ID" value="XM_035818848.1"/>
</dbReference>
<dbReference type="PROSITE" id="PS50157">
    <property type="entry name" value="ZINC_FINGER_C2H2_2"/>
    <property type="match status" value="1"/>
</dbReference>
<comment type="subcellular location">
    <subcellularLocation>
        <location evidence="1">Nucleus</location>
    </subcellularLocation>
</comment>
<organism>
    <name type="scientific">Branchiostoma floridae</name>
    <name type="common">Florida lancelet</name>
    <name type="synonym">Amphioxus</name>
    <dbReference type="NCBI Taxonomy" id="7739"/>
    <lineage>
        <taxon>Eukaryota</taxon>
        <taxon>Metazoa</taxon>
        <taxon>Chordata</taxon>
        <taxon>Cephalochordata</taxon>
        <taxon>Leptocardii</taxon>
        <taxon>Amphioxiformes</taxon>
        <taxon>Branchiostomatidae</taxon>
        <taxon>Branchiostoma</taxon>
    </lineage>
</organism>
<evidence type="ECO:0000256" key="1">
    <source>
        <dbReference type="ARBA" id="ARBA00004123"/>
    </source>
</evidence>
<dbReference type="InterPro" id="IPR013087">
    <property type="entry name" value="Znf_C2H2_type"/>
</dbReference>
<keyword evidence="11" id="KW-1185">Reference proteome</keyword>
<protein>
    <submittedName>
        <fullName evidence="12 13">RE1-silencing transcription factor B-like</fullName>
    </submittedName>
</protein>
<dbReference type="InParanoid" id="C3ZKH7"/>
<dbReference type="Gene3D" id="3.30.160.60">
    <property type="entry name" value="Classic Zinc Finger"/>
    <property type="match status" value="2"/>
</dbReference>
<dbReference type="GO" id="GO:0005634">
    <property type="term" value="C:nucleus"/>
    <property type="evidence" value="ECO:0007669"/>
    <property type="project" value="UniProtKB-SubCell"/>
</dbReference>
<dbReference type="FunFam" id="3.30.160.60:FF:005086">
    <property type="match status" value="1"/>
</dbReference>
<evidence type="ECO:0000256" key="5">
    <source>
        <dbReference type="ARBA" id="ARBA00022833"/>
    </source>
</evidence>
<dbReference type="GO" id="GO:0008270">
    <property type="term" value="F:zinc ion binding"/>
    <property type="evidence" value="ECO:0007669"/>
    <property type="project" value="UniProtKB-KW"/>
</dbReference>
<dbReference type="Proteomes" id="UP000001554">
    <property type="component" value="Chromosome 4"/>
</dbReference>
<dbReference type="GeneID" id="118414657"/>
<reference evidence="11" key="2">
    <citation type="journal article" date="2020" name="Nat. Ecol. Evol.">
        <title>Deeply conserved synteny resolves early events in vertebrate evolution.</title>
        <authorList>
            <person name="Simakov O."/>
            <person name="Marletaz F."/>
            <person name="Yue J.X."/>
            <person name="O'Connell B."/>
            <person name="Jenkins J."/>
            <person name="Brandt A."/>
            <person name="Calef R."/>
            <person name="Tung C.H."/>
            <person name="Huang T.K."/>
            <person name="Schmutz J."/>
            <person name="Satoh N."/>
            <person name="Yu J.K."/>
            <person name="Putnam N.H."/>
            <person name="Green R.E."/>
            <person name="Rokhsar D.S."/>
        </authorList>
    </citation>
    <scope>NUCLEOTIDE SEQUENCE [LARGE SCALE GENOMIC DNA]</scope>
    <source>
        <strain evidence="11">S238N-H82</strain>
    </source>
</reference>
<keyword evidence="7" id="KW-0539">Nucleus</keyword>
<dbReference type="PANTHER" id="PTHR24392:SF31">
    <property type="entry name" value="C2H2-TYPE DOMAIN-CONTAINING PROTEIN"/>
    <property type="match status" value="1"/>
</dbReference>
<keyword evidence="5" id="KW-0862">Zinc</keyword>
<keyword evidence="6" id="KW-0238">DNA-binding</keyword>
<name>C3ZKH7_BRAFL</name>
<sequence>MASAGKEISTRKCPLCKFTTADQQQLESHMFTHIKANLIVCDKCGYRALNHGAMTKHMRTHTGERPPRACKPRMDTLKCPLCKFAATNRKEFESHMFTHACFRSMWKTTMEKQVKTHIGEEPFVQVASSEPSTEMSRHSCHLCKYTTTDQKELESHRAVHVTYTGEPFMCGECMYRTDSMYSLQMHMNTHLKEIATVCEPACEQSQNNSSTNIEPNQENMAANSNSCWDNIATNNEAIHNKMATNIEPLSQH</sequence>
<proteinExistence type="predicted"/>
<dbReference type="PANTHER" id="PTHR24392">
    <property type="entry name" value="ZINC FINGER PROTEIN"/>
    <property type="match status" value="1"/>
</dbReference>
<keyword evidence="3" id="KW-0677">Repeat</keyword>
<evidence type="ECO:0000313" key="11">
    <source>
        <dbReference type="Proteomes" id="UP000001554"/>
    </source>
</evidence>
<dbReference type="OrthoDB" id="9898763at2759"/>
<dbReference type="InterPro" id="IPR036236">
    <property type="entry name" value="Znf_C2H2_sf"/>
</dbReference>
<evidence type="ECO:0000313" key="12">
    <source>
        <dbReference type="RefSeq" id="XP_035674741.1"/>
    </source>
</evidence>
<dbReference type="KEGG" id="bfo:118414657"/>
<evidence type="ECO:0000259" key="9">
    <source>
        <dbReference type="PROSITE" id="PS50157"/>
    </source>
</evidence>
<accession>C3ZKH7</accession>
<keyword evidence="4 8" id="KW-0863">Zinc-finger</keyword>
<dbReference type="GO" id="GO:0000981">
    <property type="term" value="F:DNA-binding transcription factor activity, RNA polymerase II-specific"/>
    <property type="evidence" value="ECO:0000318"/>
    <property type="project" value="GO_Central"/>
</dbReference>
<reference evidence="12 13" key="3">
    <citation type="submission" date="2025-04" db="UniProtKB">
        <authorList>
            <consortium name="RefSeq"/>
        </authorList>
    </citation>
    <scope>IDENTIFICATION</scope>
    <source>
        <strain evidence="12 13">S238N-H82</strain>
        <tissue evidence="12 13">Testes</tissue>
    </source>
</reference>
<evidence type="ECO:0000256" key="3">
    <source>
        <dbReference type="ARBA" id="ARBA00022737"/>
    </source>
</evidence>
<keyword evidence="2" id="KW-0479">Metal-binding</keyword>
<dbReference type="eggNOG" id="KOG1721">
    <property type="taxonomic scope" value="Eukaryota"/>
</dbReference>
<dbReference type="FunFam" id="3.30.160.60:FF:004162">
    <property type="match status" value="1"/>
</dbReference>
<dbReference type="RefSeq" id="XP_035674742.1">
    <property type="nucleotide sequence ID" value="XM_035818849.1"/>
</dbReference>
<evidence type="ECO:0000256" key="7">
    <source>
        <dbReference type="ARBA" id="ARBA00023242"/>
    </source>
</evidence>
<evidence type="ECO:0000313" key="10">
    <source>
        <dbReference type="EMBL" id="EEN47076.1"/>
    </source>
</evidence>
<gene>
    <name evidence="12 13" type="primary">LOC118414657</name>
    <name evidence="10" type="ORF">BRAFLDRAFT_69380</name>
</gene>
<feature type="domain" description="C2H2-type" evidence="9">
    <location>
        <begin position="39"/>
        <end position="66"/>
    </location>
</feature>
<evidence type="ECO:0000313" key="13">
    <source>
        <dbReference type="RefSeq" id="XP_035674742.1"/>
    </source>
</evidence>
<evidence type="ECO:0000256" key="6">
    <source>
        <dbReference type="ARBA" id="ARBA00023125"/>
    </source>
</evidence>
<evidence type="ECO:0000256" key="2">
    <source>
        <dbReference type="ARBA" id="ARBA00022723"/>
    </source>
</evidence>